<dbReference type="EMBL" id="BMRB01000006">
    <property type="protein sequence ID" value="GGS52476.1"/>
    <property type="molecule type" value="Genomic_DNA"/>
</dbReference>
<feature type="region of interest" description="Disordered" evidence="1">
    <location>
        <begin position="180"/>
        <end position="219"/>
    </location>
</feature>
<feature type="signal peptide" evidence="2">
    <location>
        <begin position="1"/>
        <end position="22"/>
    </location>
</feature>
<evidence type="ECO:0000256" key="1">
    <source>
        <dbReference type="SAM" id="MobiDB-lite"/>
    </source>
</evidence>
<name>A0A918LHN6_9PSEU</name>
<feature type="compositionally biased region" description="Pro residues" evidence="1">
    <location>
        <begin position="182"/>
        <end position="204"/>
    </location>
</feature>
<feature type="chain" id="PRO_5037526313" evidence="2">
    <location>
        <begin position="23"/>
        <end position="326"/>
    </location>
</feature>
<reference evidence="3" key="2">
    <citation type="submission" date="2020-09" db="EMBL/GenBank/DDBJ databases">
        <authorList>
            <person name="Sun Q."/>
            <person name="Ohkuma M."/>
        </authorList>
    </citation>
    <scope>NUCLEOTIDE SEQUENCE</scope>
    <source>
        <strain evidence="3">JCM 3276</strain>
    </source>
</reference>
<dbReference type="PANTHER" id="PTHR30469">
    <property type="entry name" value="MULTIDRUG RESISTANCE PROTEIN MDTA"/>
    <property type="match status" value="1"/>
</dbReference>
<keyword evidence="4" id="KW-1185">Reference proteome</keyword>
<feature type="region of interest" description="Disordered" evidence="1">
    <location>
        <begin position="301"/>
        <end position="326"/>
    </location>
</feature>
<protein>
    <submittedName>
        <fullName evidence="3">Uncharacterized protein</fullName>
    </submittedName>
</protein>
<dbReference type="Proteomes" id="UP000660680">
    <property type="component" value="Unassembled WGS sequence"/>
</dbReference>
<reference evidence="3" key="1">
    <citation type="journal article" date="2014" name="Int. J. Syst. Evol. Microbiol.">
        <title>Complete genome sequence of Corynebacterium casei LMG S-19264T (=DSM 44701T), isolated from a smear-ripened cheese.</title>
        <authorList>
            <consortium name="US DOE Joint Genome Institute (JGI-PGF)"/>
            <person name="Walter F."/>
            <person name="Albersmeier A."/>
            <person name="Kalinowski J."/>
            <person name="Ruckert C."/>
        </authorList>
    </citation>
    <scope>NUCLEOTIDE SEQUENCE</scope>
    <source>
        <strain evidence="3">JCM 3276</strain>
    </source>
</reference>
<sequence length="326" mass="32580">MLNPLRAAVVAAFVLTAGCTAADPPGPPPGLAERGTTFTKATVTKQDLTAKVSLTGKVELNPVYGIAAPVDGEVRYLAAPDAGPVARETRVATVWSDGEPTRIVIPAGAEFAGRLVADRAVVVKGTPIVSVRHGGYAVAADIDGKQAYAIANGLKAVRAQIEGGPGPFACATLGTIAALPPGTVPEPPEPTAPPVDPTAPPTMAGPPKDVEPQPEPSEPTGMRLVCTAPSGTTLINGAPATVEVVTAEAKNVLVAPVEAVAGTQGKGQVDVIGPDGERVTTPVQLGLTDGKVVEIKSGLEGDETLAVPGPTLAAPEPTGEFGPGGP</sequence>
<evidence type="ECO:0000256" key="2">
    <source>
        <dbReference type="SAM" id="SignalP"/>
    </source>
</evidence>
<evidence type="ECO:0000313" key="3">
    <source>
        <dbReference type="EMBL" id="GGS52476.1"/>
    </source>
</evidence>
<dbReference type="Gene3D" id="2.40.420.20">
    <property type="match status" value="1"/>
</dbReference>
<dbReference type="GO" id="GO:1990281">
    <property type="term" value="C:efflux pump complex"/>
    <property type="evidence" value="ECO:0007669"/>
    <property type="project" value="TreeGrafter"/>
</dbReference>
<dbReference type="GO" id="GO:0015562">
    <property type="term" value="F:efflux transmembrane transporter activity"/>
    <property type="evidence" value="ECO:0007669"/>
    <property type="project" value="TreeGrafter"/>
</dbReference>
<dbReference type="PANTHER" id="PTHR30469:SF33">
    <property type="entry name" value="SLR1207 PROTEIN"/>
    <property type="match status" value="1"/>
</dbReference>
<organism evidence="3 4">
    <name type="scientific">Actinokineospora fastidiosa</name>
    <dbReference type="NCBI Taxonomy" id="1816"/>
    <lineage>
        <taxon>Bacteria</taxon>
        <taxon>Bacillati</taxon>
        <taxon>Actinomycetota</taxon>
        <taxon>Actinomycetes</taxon>
        <taxon>Pseudonocardiales</taxon>
        <taxon>Pseudonocardiaceae</taxon>
        <taxon>Actinokineospora</taxon>
    </lineage>
</organism>
<dbReference type="RefSeq" id="WP_189213451.1">
    <property type="nucleotide sequence ID" value="NZ_BMRB01000006.1"/>
</dbReference>
<proteinExistence type="predicted"/>
<evidence type="ECO:0000313" key="4">
    <source>
        <dbReference type="Proteomes" id="UP000660680"/>
    </source>
</evidence>
<accession>A0A918LHN6</accession>
<dbReference type="AlphaFoldDB" id="A0A918LHN6"/>
<comment type="caution">
    <text evidence="3">The sequence shown here is derived from an EMBL/GenBank/DDBJ whole genome shotgun (WGS) entry which is preliminary data.</text>
</comment>
<dbReference type="PROSITE" id="PS51257">
    <property type="entry name" value="PROKAR_LIPOPROTEIN"/>
    <property type="match status" value="1"/>
</dbReference>
<keyword evidence="2" id="KW-0732">Signal</keyword>
<gene>
    <name evidence="3" type="ORF">GCM10010171_54440</name>
</gene>